<dbReference type="EMBL" id="JAVRBK010000007">
    <property type="protein sequence ID" value="KAK5641352.1"/>
    <property type="molecule type" value="Genomic_DNA"/>
</dbReference>
<comment type="similarity">
    <text evidence="4">Belongs to the SNF2/RAD54 helicase family. SMARCAL1 subfamily.</text>
</comment>
<comment type="subcellular location">
    <subcellularLocation>
        <location evidence="1">Nucleus</location>
    </subcellularLocation>
</comment>
<proteinExistence type="inferred from homology"/>
<dbReference type="Pfam" id="PF00271">
    <property type="entry name" value="Helicase_C"/>
    <property type="match status" value="1"/>
</dbReference>
<dbReference type="InterPro" id="IPR010003">
    <property type="entry name" value="HARP_dom"/>
</dbReference>
<dbReference type="InterPro" id="IPR000330">
    <property type="entry name" value="SNF2_N"/>
</dbReference>
<dbReference type="Pfam" id="PF07443">
    <property type="entry name" value="HARP"/>
    <property type="match status" value="1"/>
</dbReference>
<evidence type="ECO:0000256" key="3">
    <source>
        <dbReference type="ARBA" id="ARBA00023242"/>
    </source>
</evidence>
<keyword evidence="2" id="KW-0378">Hydrolase</keyword>
<gene>
    <name evidence="8" type="ORF">RI129_009899</name>
</gene>
<dbReference type="GO" id="GO:0043596">
    <property type="term" value="C:nuclear replication fork"/>
    <property type="evidence" value="ECO:0007669"/>
    <property type="project" value="TreeGrafter"/>
</dbReference>
<evidence type="ECO:0000259" key="7">
    <source>
        <dbReference type="PROSITE" id="PS51467"/>
    </source>
</evidence>
<feature type="domain" description="Helicase ATP-binding" evidence="5">
    <location>
        <begin position="197"/>
        <end position="353"/>
    </location>
</feature>
<evidence type="ECO:0000259" key="6">
    <source>
        <dbReference type="PROSITE" id="PS51194"/>
    </source>
</evidence>
<dbReference type="Gene3D" id="3.40.50.300">
    <property type="entry name" value="P-loop containing nucleotide triphosphate hydrolases"/>
    <property type="match status" value="1"/>
</dbReference>
<dbReference type="AlphaFoldDB" id="A0AAN7V5L6"/>
<evidence type="ECO:0000256" key="2">
    <source>
        <dbReference type="ARBA" id="ARBA00022801"/>
    </source>
</evidence>
<keyword evidence="3" id="KW-0539">Nucleus</keyword>
<dbReference type="SMART" id="SM00487">
    <property type="entry name" value="DEXDc"/>
    <property type="match status" value="1"/>
</dbReference>
<evidence type="ECO:0000313" key="9">
    <source>
        <dbReference type="Proteomes" id="UP001329430"/>
    </source>
</evidence>
<feature type="domain" description="Helicase C-terminal" evidence="6">
    <location>
        <begin position="470"/>
        <end position="589"/>
    </location>
</feature>
<dbReference type="GO" id="GO:0006281">
    <property type="term" value="P:DNA repair"/>
    <property type="evidence" value="ECO:0007669"/>
    <property type="project" value="TreeGrafter"/>
</dbReference>
<accession>A0AAN7V5L6</accession>
<dbReference type="PANTHER" id="PTHR45766">
    <property type="entry name" value="DNA ANNEALING HELICASE AND ENDONUCLEASE ZRANB3 FAMILY MEMBER"/>
    <property type="match status" value="1"/>
</dbReference>
<evidence type="ECO:0000313" key="8">
    <source>
        <dbReference type="EMBL" id="KAK5641352.1"/>
    </source>
</evidence>
<reference evidence="8 9" key="1">
    <citation type="journal article" date="2024" name="Insects">
        <title>An Improved Chromosome-Level Genome Assembly of the Firefly Pyrocoelia pectoralis.</title>
        <authorList>
            <person name="Fu X."/>
            <person name="Meyer-Rochow V.B."/>
            <person name="Ballantyne L."/>
            <person name="Zhu X."/>
        </authorList>
    </citation>
    <scope>NUCLEOTIDE SEQUENCE [LARGE SCALE GENOMIC DNA]</scope>
    <source>
        <strain evidence="8">XCY_ONT2</strain>
    </source>
</reference>
<evidence type="ECO:0000256" key="4">
    <source>
        <dbReference type="PROSITE-ProRule" id="PRU00800"/>
    </source>
</evidence>
<dbReference type="GO" id="GO:0031297">
    <property type="term" value="P:replication fork processing"/>
    <property type="evidence" value="ECO:0007669"/>
    <property type="project" value="TreeGrafter"/>
</dbReference>
<dbReference type="GO" id="GO:0016787">
    <property type="term" value="F:hydrolase activity"/>
    <property type="evidence" value="ECO:0007669"/>
    <property type="project" value="UniProtKB-KW"/>
</dbReference>
<sequence length="589" mass="66943">MQCTPQEIEQKRRLAQERLSKKVESSISSCHKNVGANLNSPLKRPNSVSLSSFHNLIAKSPSKTTHINKYTPYAKPKPVVQFYGKTNIITGTCSLISDTRFTVELNNYSAPAVEIFKTIPSRSYDSTTKCWNFHIDDYNLFLQKTSTLQPDIVIGKLPVYALTCCRSEKSDYSNIDLSSIDPELFNVLMPHQVDGVCFGIDKNGRCFIADEMGLGKTFQALAIANYYKTDWPLLIVTTSSMKNEWEATIHKYLPSVSIMQTQYMVSAKDYIGDSNILIISFDLMSRSIDKLLERQFRVIIMDESHTLKNFKTKCTKVATTLAKNATRIVLLSGTPALSRPSELYTQLALLDDKFFGNFFEFSKRYCDGKSTSFGWDSSGKSNLPELEVILTKKFMIRRTKKDVLKFLPNKQQEIINLDVKLNQLSEEDRNCLNSLARQYNCNKAPGDKHAALLTFFSETSKIKIPSVCSFILQALDTEKKFIVFAHHQKMLDAIEQVVCKKKKKYIRIDGKTTSVQRKYFVDKFQYNDDHVCAILSITAANAGITLTAAKLVIFAELHWNPSVRSNIIYMVPSPRFILLLCVLEKNVLY</sequence>
<dbReference type="GO" id="GO:0005524">
    <property type="term" value="F:ATP binding"/>
    <property type="evidence" value="ECO:0007669"/>
    <property type="project" value="InterPro"/>
</dbReference>
<protein>
    <recommendedName>
        <fullName evidence="10">SWI/SNF-related matrix-associated actin-dependent regulator of chromatin subfamily A-like protein 1</fullName>
    </recommendedName>
</protein>
<dbReference type="PROSITE" id="PS51194">
    <property type="entry name" value="HELICASE_CTER"/>
    <property type="match status" value="1"/>
</dbReference>
<dbReference type="InterPro" id="IPR027417">
    <property type="entry name" value="P-loop_NTPase"/>
</dbReference>
<evidence type="ECO:0000256" key="1">
    <source>
        <dbReference type="ARBA" id="ARBA00004123"/>
    </source>
</evidence>
<dbReference type="InterPro" id="IPR014001">
    <property type="entry name" value="Helicase_ATP-bd"/>
</dbReference>
<dbReference type="InterPro" id="IPR001650">
    <property type="entry name" value="Helicase_C-like"/>
</dbReference>
<keyword evidence="9" id="KW-1185">Reference proteome</keyword>
<dbReference type="Proteomes" id="UP001329430">
    <property type="component" value="Chromosome 7"/>
</dbReference>
<dbReference type="Pfam" id="PF00176">
    <property type="entry name" value="SNF2-rel_dom"/>
    <property type="match status" value="1"/>
</dbReference>
<dbReference type="InterPro" id="IPR038718">
    <property type="entry name" value="SNF2-like_sf"/>
</dbReference>
<evidence type="ECO:0000259" key="5">
    <source>
        <dbReference type="PROSITE" id="PS51192"/>
    </source>
</evidence>
<name>A0AAN7V5L6_9COLE</name>
<dbReference type="InterPro" id="IPR049730">
    <property type="entry name" value="SNF2/RAD54-like_C"/>
</dbReference>
<comment type="caution">
    <text evidence="8">The sequence shown here is derived from an EMBL/GenBank/DDBJ whole genome shotgun (WGS) entry which is preliminary data.</text>
</comment>
<dbReference type="CDD" id="cd18793">
    <property type="entry name" value="SF2_C_SNF"/>
    <property type="match status" value="1"/>
</dbReference>
<dbReference type="PROSITE" id="PS51192">
    <property type="entry name" value="HELICASE_ATP_BIND_1"/>
    <property type="match status" value="1"/>
</dbReference>
<organism evidence="8 9">
    <name type="scientific">Pyrocoelia pectoralis</name>
    <dbReference type="NCBI Taxonomy" id="417401"/>
    <lineage>
        <taxon>Eukaryota</taxon>
        <taxon>Metazoa</taxon>
        <taxon>Ecdysozoa</taxon>
        <taxon>Arthropoda</taxon>
        <taxon>Hexapoda</taxon>
        <taxon>Insecta</taxon>
        <taxon>Pterygota</taxon>
        <taxon>Neoptera</taxon>
        <taxon>Endopterygota</taxon>
        <taxon>Coleoptera</taxon>
        <taxon>Polyphaga</taxon>
        <taxon>Elateriformia</taxon>
        <taxon>Elateroidea</taxon>
        <taxon>Lampyridae</taxon>
        <taxon>Lampyrinae</taxon>
        <taxon>Pyrocoelia</taxon>
    </lineage>
</organism>
<evidence type="ECO:0008006" key="10">
    <source>
        <dbReference type="Google" id="ProtNLM"/>
    </source>
</evidence>
<dbReference type="PANTHER" id="PTHR45766:SF6">
    <property type="entry name" value="SWI_SNF-RELATED MATRIX-ASSOCIATED ACTIN-DEPENDENT REGULATOR OF CHROMATIN SUBFAMILY A-LIKE PROTEIN 1"/>
    <property type="match status" value="1"/>
</dbReference>
<dbReference type="CDD" id="cd18010">
    <property type="entry name" value="DEXHc_HARP_SMARCAL1"/>
    <property type="match status" value="1"/>
</dbReference>
<dbReference type="SUPFAM" id="SSF52540">
    <property type="entry name" value="P-loop containing nucleoside triphosphate hydrolases"/>
    <property type="match status" value="2"/>
</dbReference>
<dbReference type="PROSITE" id="PS51467">
    <property type="entry name" value="HARP"/>
    <property type="match status" value="1"/>
</dbReference>
<feature type="domain" description="HARP" evidence="7">
    <location>
        <begin position="85"/>
        <end position="158"/>
    </location>
</feature>
<dbReference type="Gene3D" id="3.40.50.10810">
    <property type="entry name" value="Tandem AAA-ATPase domain"/>
    <property type="match status" value="1"/>
</dbReference>